<keyword evidence="5" id="KW-0812">Transmembrane</keyword>
<feature type="signal peptide" evidence="11">
    <location>
        <begin position="1"/>
        <end position="22"/>
    </location>
</feature>
<proteinExistence type="inferred from homology"/>
<evidence type="ECO:0000256" key="9">
    <source>
        <dbReference type="ARBA" id="ARBA00023136"/>
    </source>
</evidence>
<dbReference type="EMBL" id="JADGMS010000017">
    <property type="protein sequence ID" value="KAF9663103.1"/>
    <property type="molecule type" value="Genomic_DNA"/>
</dbReference>
<keyword evidence="14" id="KW-1185">Reference proteome</keyword>
<evidence type="ECO:0000313" key="13">
    <source>
        <dbReference type="EMBL" id="KAF9663103.1"/>
    </source>
</evidence>
<dbReference type="PANTHER" id="PTHR48007">
    <property type="entry name" value="LEUCINE-RICH REPEAT RECEPTOR-LIKE PROTEIN KINASE PXC1"/>
    <property type="match status" value="1"/>
</dbReference>
<evidence type="ECO:0000256" key="6">
    <source>
        <dbReference type="ARBA" id="ARBA00022729"/>
    </source>
</evidence>
<name>A0A835J407_9ROSI</name>
<organism evidence="13 14">
    <name type="scientific">Salix dunnii</name>
    <dbReference type="NCBI Taxonomy" id="1413687"/>
    <lineage>
        <taxon>Eukaryota</taxon>
        <taxon>Viridiplantae</taxon>
        <taxon>Streptophyta</taxon>
        <taxon>Embryophyta</taxon>
        <taxon>Tracheophyta</taxon>
        <taxon>Spermatophyta</taxon>
        <taxon>Magnoliopsida</taxon>
        <taxon>eudicotyledons</taxon>
        <taxon>Gunneridae</taxon>
        <taxon>Pentapetalae</taxon>
        <taxon>rosids</taxon>
        <taxon>fabids</taxon>
        <taxon>Malpighiales</taxon>
        <taxon>Salicaceae</taxon>
        <taxon>Saliceae</taxon>
        <taxon>Salix</taxon>
    </lineage>
</organism>
<dbReference type="InterPro" id="IPR001245">
    <property type="entry name" value="Ser-Thr/Tyr_kinase_cat_dom"/>
</dbReference>
<dbReference type="OrthoDB" id="2151624at2759"/>
<dbReference type="InterPro" id="IPR013210">
    <property type="entry name" value="LRR_N_plant-typ"/>
</dbReference>
<evidence type="ECO:0000256" key="11">
    <source>
        <dbReference type="SAM" id="SignalP"/>
    </source>
</evidence>
<dbReference type="Pfam" id="PF08263">
    <property type="entry name" value="LRRNT_2"/>
    <property type="match status" value="2"/>
</dbReference>
<dbReference type="InterPro" id="IPR000719">
    <property type="entry name" value="Prot_kinase_dom"/>
</dbReference>
<dbReference type="FunFam" id="3.80.10.10:FF:000400">
    <property type="entry name" value="Nuclear pore complex protein NUP107"/>
    <property type="match status" value="1"/>
</dbReference>
<evidence type="ECO:0000256" key="5">
    <source>
        <dbReference type="ARBA" id="ARBA00022692"/>
    </source>
</evidence>
<sequence length="849" mass="95160">MANLLFISSFMSLLATLTVTTATETDIYCLKSIKDSVIDPYGFLNTMWGFSNATEGFICRFVGVECWHPDENRLIGHIPPQIGQLDRIKVFSVANNQLSGSLPNLFRTVFSYDSFANNAGLCGKPLKNCSSHQQKFEHSFKGGFVIGYIVFSVSVAICFTSYCVPWVYAGERKKKITILGMMMLMRRRKHKITEDDQAGSSLLEEETKEVSMLEKRVTRMGYADLNDATDNFSEKYVIGQGKVGILYKASLPNGYVLAVKKLHDFQFLEEQFISELKILGSLRHINLLPLLGFCIEQNQRFLVYKYMPNGNLYDWLHPKEESPEKVMDWGVRVKIAIGLARGLAWIHHNCHTVRVIHLDISSKCILLDRNFQPKLSNFGEAILMRSTCTSSVNSELWEMAFVKEDVHGFGVVFLELITRVDPRNMTDSSNNILNEWTDHLLSRSSSYGAIDKSLIGQGFDEEIFQLLKVACRCVDPNPDRRPIMLQVYEDIKAIRERCDLADDSENLMRPEICPTTTLTVSAATATDIYCLKSIKNSVIDPYGHLNSSWNFDNTTEGFICGFLGIECWHPNENRVLNIRLPDLGLEGQFPLGLENCTSLTGLNFSHNKLQGPIPSDISERLAYITDLDLSYNNFSGEIPSDIANCSFLNSLRLDHNQLTGNIPAQIGFLERLEIFSVADNLLSGPVPNFVKANVNYANNPGLCGGPLDPCKGHSDEFHSSFRTGFAAGCMFFSVSVIVGFLSHCAPWVDVRKRTAIQTMVMLIFRKNRIEADNLSGSPSAESIHGGGKEGLTIYDFVHVKKRIERQIMVMLISRKNRIEADNLSGSPSAESIDGGKEGLTISDFVHVKF</sequence>
<protein>
    <recommendedName>
        <fullName evidence="12">Protein kinase domain-containing protein</fullName>
    </recommendedName>
</protein>
<feature type="chain" id="PRO_5032853801" description="Protein kinase domain-containing protein" evidence="11">
    <location>
        <begin position="23"/>
        <end position="849"/>
    </location>
</feature>
<evidence type="ECO:0000256" key="2">
    <source>
        <dbReference type="ARBA" id="ARBA00004370"/>
    </source>
</evidence>
<keyword evidence="8" id="KW-1133">Transmembrane helix</keyword>
<keyword evidence="3" id="KW-0964">Secreted</keyword>
<keyword evidence="7" id="KW-0677">Repeat</keyword>
<evidence type="ECO:0000256" key="4">
    <source>
        <dbReference type="ARBA" id="ARBA00022614"/>
    </source>
</evidence>
<comment type="subcellular location">
    <subcellularLocation>
        <location evidence="2">Membrane</location>
    </subcellularLocation>
    <subcellularLocation>
        <location evidence="1">Secreted</location>
        <location evidence="1">Cell wall</location>
    </subcellularLocation>
</comment>
<dbReference type="Gene3D" id="3.30.200.20">
    <property type="entry name" value="Phosphorylase Kinase, domain 1"/>
    <property type="match status" value="1"/>
</dbReference>
<dbReference type="Pfam" id="PF07714">
    <property type="entry name" value="PK_Tyr_Ser-Thr"/>
    <property type="match status" value="1"/>
</dbReference>
<evidence type="ECO:0000256" key="7">
    <source>
        <dbReference type="ARBA" id="ARBA00022737"/>
    </source>
</evidence>
<gene>
    <name evidence="13" type="ORF">SADUNF_Sadunf17G0003700</name>
</gene>
<dbReference type="PANTHER" id="PTHR48007:SF86">
    <property type="entry name" value="(WILD MALAYSIAN BANANA) HYPOTHETICAL PROTEIN"/>
    <property type="match status" value="1"/>
</dbReference>
<dbReference type="Gene3D" id="1.10.510.10">
    <property type="entry name" value="Transferase(Phosphotransferase) domain 1"/>
    <property type="match status" value="1"/>
</dbReference>
<dbReference type="InterPro" id="IPR046959">
    <property type="entry name" value="PRK1-6/SRF4-like"/>
</dbReference>
<dbReference type="PROSITE" id="PS50011">
    <property type="entry name" value="PROTEIN_KINASE_DOM"/>
    <property type="match status" value="1"/>
</dbReference>
<dbReference type="Gene3D" id="3.80.10.10">
    <property type="entry name" value="Ribonuclease Inhibitor"/>
    <property type="match status" value="2"/>
</dbReference>
<dbReference type="GO" id="GO:0016020">
    <property type="term" value="C:membrane"/>
    <property type="evidence" value="ECO:0007669"/>
    <property type="project" value="UniProtKB-SubCell"/>
</dbReference>
<evidence type="ECO:0000256" key="8">
    <source>
        <dbReference type="ARBA" id="ARBA00022989"/>
    </source>
</evidence>
<feature type="domain" description="Protein kinase" evidence="12">
    <location>
        <begin position="232"/>
        <end position="494"/>
    </location>
</feature>
<dbReference type="GO" id="GO:0004672">
    <property type="term" value="F:protein kinase activity"/>
    <property type="evidence" value="ECO:0007669"/>
    <property type="project" value="InterPro"/>
</dbReference>
<evidence type="ECO:0000256" key="1">
    <source>
        <dbReference type="ARBA" id="ARBA00004191"/>
    </source>
</evidence>
<dbReference type="AlphaFoldDB" id="A0A835J407"/>
<dbReference type="Proteomes" id="UP000657918">
    <property type="component" value="Unassembled WGS sequence"/>
</dbReference>
<evidence type="ECO:0000259" key="12">
    <source>
        <dbReference type="PROSITE" id="PS50011"/>
    </source>
</evidence>
<evidence type="ECO:0000256" key="3">
    <source>
        <dbReference type="ARBA" id="ARBA00022512"/>
    </source>
</evidence>
<dbReference type="InterPro" id="IPR001611">
    <property type="entry name" value="Leu-rich_rpt"/>
</dbReference>
<dbReference type="InterPro" id="IPR011009">
    <property type="entry name" value="Kinase-like_dom_sf"/>
</dbReference>
<dbReference type="SUPFAM" id="SSF56112">
    <property type="entry name" value="Protein kinase-like (PK-like)"/>
    <property type="match status" value="1"/>
</dbReference>
<keyword evidence="3" id="KW-0134">Cell wall</keyword>
<evidence type="ECO:0000256" key="10">
    <source>
        <dbReference type="ARBA" id="ARBA00038043"/>
    </source>
</evidence>
<reference evidence="13 14" key="1">
    <citation type="submission" date="2020-10" db="EMBL/GenBank/DDBJ databases">
        <title>Plant Genome Project.</title>
        <authorList>
            <person name="Zhang R.-G."/>
        </authorList>
    </citation>
    <scope>NUCLEOTIDE SEQUENCE [LARGE SCALE GENOMIC DNA]</scope>
    <source>
        <strain evidence="13">FAFU-HL-1</strain>
        <tissue evidence="13">Leaf</tissue>
    </source>
</reference>
<keyword evidence="6 11" id="KW-0732">Signal</keyword>
<evidence type="ECO:0000313" key="14">
    <source>
        <dbReference type="Proteomes" id="UP000657918"/>
    </source>
</evidence>
<comment type="similarity">
    <text evidence="10">Belongs to the polygalacturonase-inhibiting protein family.</text>
</comment>
<comment type="caution">
    <text evidence="13">The sequence shown here is derived from an EMBL/GenBank/DDBJ whole genome shotgun (WGS) entry which is preliminary data.</text>
</comment>
<keyword evidence="4" id="KW-0433">Leucine-rich repeat</keyword>
<dbReference type="InterPro" id="IPR032675">
    <property type="entry name" value="LRR_dom_sf"/>
</dbReference>
<dbReference type="Pfam" id="PF00560">
    <property type="entry name" value="LRR_1"/>
    <property type="match status" value="2"/>
</dbReference>
<keyword evidence="9" id="KW-0472">Membrane</keyword>
<dbReference type="SUPFAM" id="SSF52058">
    <property type="entry name" value="L domain-like"/>
    <property type="match status" value="1"/>
</dbReference>
<accession>A0A835J407</accession>
<dbReference type="GO" id="GO:0005524">
    <property type="term" value="F:ATP binding"/>
    <property type="evidence" value="ECO:0007669"/>
    <property type="project" value="InterPro"/>
</dbReference>